<evidence type="ECO:0000313" key="2">
    <source>
        <dbReference type="EMBL" id="CEG07372.1"/>
    </source>
</evidence>
<gene>
    <name evidence="2" type="ORF">BN961_00761</name>
</gene>
<organism evidence="2 3">
    <name type="scientific">Afipia felis</name>
    <name type="common">Cat scratch disease bacillus</name>
    <dbReference type="NCBI Taxonomy" id="1035"/>
    <lineage>
        <taxon>Bacteria</taxon>
        <taxon>Pseudomonadati</taxon>
        <taxon>Pseudomonadota</taxon>
        <taxon>Alphaproteobacteria</taxon>
        <taxon>Hyphomicrobiales</taxon>
        <taxon>Nitrobacteraceae</taxon>
        <taxon>Afipia</taxon>
    </lineage>
</organism>
<accession>A0A090MM87</accession>
<reference evidence="2 3" key="1">
    <citation type="journal article" date="2014" name="Genome Announc.">
        <title>Genome Sequence of Afipia felis Strain 76713, Isolated in Hospital Water Using an Amoeba Co-Culture Procedure.</title>
        <authorList>
            <person name="Benamar S."/>
            <person name="La Scola B."/>
            <person name="Croce O."/>
        </authorList>
    </citation>
    <scope>NUCLEOTIDE SEQUENCE [LARGE SCALE GENOMIC DNA]</scope>
    <source>
        <strain evidence="2 3">76713</strain>
    </source>
</reference>
<proteinExistence type="predicted"/>
<name>A0A090MM87_AFIFE</name>
<dbReference type="AlphaFoldDB" id="A0A090MM87"/>
<sequence>METIAPEAPAPEIPAPEAASLEVVASEVEALLEAAVEAAPAVAVAELPQPEPAPAESEPAPVAAAPRSIMTASASQPAPQPMADPVAVEASVVATAATLPQVAPATEPAPETTMAAEAEGGGSEDLWADIEAEIAPLPPFDPVHEASLGASLIAQGVVARPSNGRADLLAPIRRMSHAERIAFFS</sequence>
<keyword evidence="3" id="KW-1185">Reference proteome</keyword>
<protein>
    <submittedName>
        <fullName evidence="2">Uncharacterized protein</fullName>
    </submittedName>
</protein>
<dbReference type="STRING" id="1035.BN961_00761"/>
<evidence type="ECO:0000313" key="3">
    <source>
        <dbReference type="Proteomes" id="UP000035762"/>
    </source>
</evidence>
<comment type="caution">
    <text evidence="2">The sequence shown here is derived from an EMBL/GenBank/DDBJ whole genome shotgun (WGS) entry which is preliminary data.</text>
</comment>
<feature type="region of interest" description="Disordered" evidence="1">
    <location>
        <begin position="101"/>
        <end position="120"/>
    </location>
</feature>
<evidence type="ECO:0000256" key="1">
    <source>
        <dbReference type="SAM" id="MobiDB-lite"/>
    </source>
</evidence>
<dbReference type="Proteomes" id="UP000035762">
    <property type="component" value="Unassembled WGS sequence"/>
</dbReference>
<dbReference type="EMBL" id="CCAZ020000001">
    <property type="protein sequence ID" value="CEG07372.1"/>
    <property type="molecule type" value="Genomic_DNA"/>
</dbReference>
<feature type="compositionally biased region" description="Low complexity" evidence="1">
    <location>
        <begin position="101"/>
        <end position="118"/>
    </location>
</feature>